<proteinExistence type="predicted"/>
<keyword evidence="1" id="KW-0812">Transmembrane</keyword>
<dbReference type="Gramene" id="PGSC0003DMT400073384">
    <property type="protein sequence ID" value="PGSC0003DMT400073384"/>
    <property type="gene ID" value="PGSC0003DMG402028515"/>
</dbReference>
<keyword evidence="1" id="KW-1133">Transmembrane helix</keyword>
<dbReference type="AlphaFoldDB" id="M1CRY1"/>
<evidence type="ECO:0000256" key="1">
    <source>
        <dbReference type="SAM" id="Phobius"/>
    </source>
</evidence>
<dbReference type="EnsemblPlants" id="PGSC0003DMT400073384">
    <property type="protein sequence ID" value="PGSC0003DMT400073384"/>
    <property type="gene ID" value="PGSC0003DMG402028515"/>
</dbReference>
<dbReference type="PaxDb" id="4113-PGSC0003DMT400073384"/>
<sequence>MEGTKLKQKKERGALHSKASFFYFASNQIGQTKQWKKALVDVLLIVSTNRVTVVFILTIADERASG</sequence>
<feature type="transmembrane region" description="Helical" evidence="1">
    <location>
        <begin position="38"/>
        <end position="60"/>
    </location>
</feature>
<evidence type="ECO:0000313" key="2">
    <source>
        <dbReference type="EnsemblPlants" id="PGSC0003DMT400073384"/>
    </source>
</evidence>
<dbReference type="Proteomes" id="UP000011115">
    <property type="component" value="Unassembled WGS sequence"/>
</dbReference>
<organism evidence="2 3">
    <name type="scientific">Solanum tuberosum</name>
    <name type="common">Potato</name>
    <dbReference type="NCBI Taxonomy" id="4113"/>
    <lineage>
        <taxon>Eukaryota</taxon>
        <taxon>Viridiplantae</taxon>
        <taxon>Streptophyta</taxon>
        <taxon>Embryophyta</taxon>
        <taxon>Tracheophyta</taxon>
        <taxon>Spermatophyta</taxon>
        <taxon>Magnoliopsida</taxon>
        <taxon>eudicotyledons</taxon>
        <taxon>Gunneridae</taxon>
        <taxon>Pentapetalae</taxon>
        <taxon>asterids</taxon>
        <taxon>lamiids</taxon>
        <taxon>Solanales</taxon>
        <taxon>Solanaceae</taxon>
        <taxon>Solanoideae</taxon>
        <taxon>Solaneae</taxon>
        <taxon>Solanum</taxon>
    </lineage>
</organism>
<keyword evidence="1" id="KW-0472">Membrane</keyword>
<accession>M1CRY1</accession>
<dbReference type="InParanoid" id="M1CRY1"/>
<evidence type="ECO:0000313" key="3">
    <source>
        <dbReference type="Proteomes" id="UP000011115"/>
    </source>
</evidence>
<reference evidence="2" key="2">
    <citation type="submission" date="2015-06" db="UniProtKB">
        <authorList>
            <consortium name="EnsemblPlants"/>
        </authorList>
    </citation>
    <scope>IDENTIFICATION</scope>
    <source>
        <strain evidence="2">DM1-3 516 R44</strain>
    </source>
</reference>
<name>M1CRY1_SOLTU</name>
<protein>
    <submittedName>
        <fullName evidence="2">Uncharacterized protein</fullName>
    </submittedName>
</protein>
<reference evidence="3" key="1">
    <citation type="journal article" date="2011" name="Nature">
        <title>Genome sequence and analysis of the tuber crop potato.</title>
        <authorList>
            <consortium name="The Potato Genome Sequencing Consortium"/>
        </authorList>
    </citation>
    <scope>NUCLEOTIDE SEQUENCE [LARGE SCALE GENOMIC DNA]</scope>
    <source>
        <strain evidence="3">cv. DM1-3 516 R44</strain>
    </source>
</reference>
<keyword evidence="3" id="KW-1185">Reference proteome</keyword>
<dbReference type="HOGENOM" id="CLU_2836217_0_0_1"/>